<keyword evidence="4" id="KW-1185">Reference proteome</keyword>
<evidence type="ECO:0000259" key="2">
    <source>
        <dbReference type="PROSITE" id="PS51186"/>
    </source>
</evidence>
<dbReference type="RefSeq" id="WP_093917070.1">
    <property type="nucleotide sequence ID" value="NZ_FPAJ01000004.1"/>
</dbReference>
<proteinExistence type="predicted"/>
<dbReference type="InterPro" id="IPR000182">
    <property type="entry name" value="GNAT_dom"/>
</dbReference>
<dbReference type="PROSITE" id="PS51186">
    <property type="entry name" value="GNAT"/>
    <property type="match status" value="1"/>
</dbReference>
<dbReference type="Proteomes" id="UP000199239">
    <property type="component" value="Unassembled WGS sequence"/>
</dbReference>
<evidence type="ECO:0000256" key="1">
    <source>
        <dbReference type="SAM" id="MobiDB-lite"/>
    </source>
</evidence>
<feature type="domain" description="N-acetyltransferase" evidence="2">
    <location>
        <begin position="16"/>
        <end position="173"/>
    </location>
</feature>
<dbReference type="PANTHER" id="PTHR43792:SF1">
    <property type="entry name" value="N-ACETYLTRANSFERASE DOMAIN-CONTAINING PROTEIN"/>
    <property type="match status" value="1"/>
</dbReference>
<dbReference type="InterPro" id="IPR016181">
    <property type="entry name" value="Acyl_CoA_acyltransferase"/>
</dbReference>
<dbReference type="GO" id="GO:0016747">
    <property type="term" value="F:acyltransferase activity, transferring groups other than amino-acyl groups"/>
    <property type="evidence" value="ECO:0007669"/>
    <property type="project" value="InterPro"/>
</dbReference>
<protein>
    <submittedName>
        <fullName evidence="3">Protein N-acetyltransferase, RimJ/RimL family</fullName>
    </submittedName>
</protein>
<dbReference type="OrthoDB" id="6293260at2"/>
<feature type="compositionally biased region" description="Basic and acidic residues" evidence="1">
    <location>
        <begin position="154"/>
        <end position="163"/>
    </location>
</feature>
<dbReference type="PANTHER" id="PTHR43792">
    <property type="entry name" value="GNAT FAMILY, PUTATIVE (AFU_ORTHOLOGUE AFUA_3G00765)-RELATED-RELATED"/>
    <property type="match status" value="1"/>
</dbReference>
<organism evidence="3 4">
    <name type="scientific">Sulfitobacter marinus</name>
    <dbReference type="NCBI Taxonomy" id="394264"/>
    <lineage>
        <taxon>Bacteria</taxon>
        <taxon>Pseudomonadati</taxon>
        <taxon>Pseudomonadota</taxon>
        <taxon>Alphaproteobacteria</taxon>
        <taxon>Rhodobacterales</taxon>
        <taxon>Roseobacteraceae</taxon>
        <taxon>Sulfitobacter</taxon>
    </lineage>
</organism>
<name>A0A1I6UD47_9RHOB</name>
<dbReference type="InterPro" id="IPR051531">
    <property type="entry name" value="N-acetyltransferase"/>
</dbReference>
<feature type="region of interest" description="Disordered" evidence="1">
    <location>
        <begin position="150"/>
        <end position="174"/>
    </location>
</feature>
<reference evidence="4" key="1">
    <citation type="submission" date="2016-10" db="EMBL/GenBank/DDBJ databases">
        <authorList>
            <person name="Varghese N."/>
            <person name="Submissions S."/>
        </authorList>
    </citation>
    <scope>NUCLEOTIDE SEQUENCE [LARGE SCALE GENOMIC DNA]</scope>
    <source>
        <strain evidence="4">DSM 23422</strain>
    </source>
</reference>
<dbReference type="Pfam" id="PF13302">
    <property type="entry name" value="Acetyltransf_3"/>
    <property type="match status" value="1"/>
</dbReference>
<dbReference type="STRING" id="394264.SAMN04488040_2653"/>
<dbReference type="EMBL" id="FPAJ01000004">
    <property type="protein sequence ID" value="SFS99334.1"/>
    <property type="molecule type" value="Genomic_DNA"/>
</dbReference>
<evidence type="ECO:0000313" key="3">
    <source>
        <dbReference type="EMBL" id="SFS99334.1"/>
    </source>
</evidence>
<keyword evidence="3" id="KW-0808">Transferase</keyword>
<accession>A0A1I6UD47</accession>
<dbReference type="Gene3D" id="3.40.630.30">
    <property type="match status" value="1"/>
</dbReference>
<dbReference type="AlphaFoldDB" id="A0A1I6UD47"/>
<dbReference type="SUPFAM" id="SSF55729">
    <property type="entry name" value="Acyl-CoA N-acyltransferases (Nat)"/>
    <property type="match status" value="1"/>
</dbReference>
<evidence type="ECO:0000313" key="4">
    <source>
        <dbReference type="Proteomes" id="UP000199239"/>
    </source>
</evidence>
<gene>
    <name evidence="3" type="ORF">SAMN04488040_2653</name>
</gene>
<sequence>MTIPLTSAPVLETERLILRGPLRSDLPELTHFMTSSPRMEAQGEAISKEQAWFAFLTGVGHWQWHGFGFFTLVERGQSRPIGRVGLLKHSNWPKVELAWHLFEGAEGSGYATEAGQAVRRWAYQEHGFNQLVSYIDHKNHRSQAVAKRLGAKSDGTRADHEPDAEVWTHLPEPI</sequence>